<dbReference type="EMBL" id="OX395131">
    <property type="protein sequence ID" value="CAI5777830.1"/>
    <property type="molecule type" value="Genomic_DNA"/>
</dbReference>
<accession>A0AA35KGK3</accession>
<keyword evidence="3" id="KW-1185">Reference proteome</keyword>
<sequence length="50" mass="5335">MFMCQSWGNQKEMGNKSSDTKQMGNGSSATSKGKVILLPGMIIQGEATII</sequence>
<name>A0AA35KGK3_9SAUR</name>
<feature type="region of interest" description="Disordered" evidence="1">
    <location>
        <begin position="1"/>
        <end position="30"/>
    </location>
</feature>
<evidence type="ECO:0000313" key="2">
    <source>
        <dbReference type="EMBL" id="CAI5777830.1"/>
    </source>
</evidence>
<reference evidence="2" key="1">
    <citation type="submission" date="2022-12" db="EMBL/GenBank/DDBJ databases">
        <authorList>
            <person name="Alioto T."/>
            <person name="Alioto T."/>
            <person name="Gomez Garrido J."/>
        </authorList>
    </citation>
    <scope>NUCLEOTIDE SEQUENCE</scope>
</reference>
<gene>
    <name evidence="2" type="ORF">PODLI_1B000440</name>
</gene>
<dbReference type="AlphaFoldDB" id="A0AA35KGK3"/>
<protein>
    <submittedName>
        <fullName evidence="2">Uncharacterized protein</fullName>
    </submittedName>
</protein>
<evidence type="ECO:0000313" key="3">
    <source>
        <dbReference type="Proteomes" id="UP001178461"/>
    </source>
</evidence>
<feature type="compositionally biased region" description="Polar residues" evidence="1">
    <location>
        <begin position="15"/>
        <end position="30"/>
    </location>
</feature>
<dbReference type="Proteomes" id="UP001178461">
    <property type="component" value="Chromosome 6"/>
</dbReference>
<evidence type="ECO:0000256" key="1">
    <source>
        <dbReference type="SAM" id="MobiDB-lite"/>
    </source>
</evidence>
<organism evidence="2 3">
    <name type="scientific">Podarcis lilfordi</name>
    <name type="common">Lilford's wall lizard</name>
    <dbReference type="NCBI Taxonomy" id="74358"/>
    <lineage>
        <taxon>Eukaryota</taxon>
        <taxon>Metazoa</taxon>
        <taxon>Chordata</taxon>
        <taxon>Craniata</taxon>
        <taxon>Vertebrata</taxon>
        <taxon>Euteleostomi</taxon>
        <taxon>Lepidosauria</taxon>
        <taxon>Squamata</taxon>
        <taxon>Bifurcata</taxon>
        <taxon>Unidentata</taxon>
        <taxon>Episquamata</taxon>
        <taxon>Laterata</taxon>
        <taxon>Lacertibaenia</taxon>
        <taxon>Lacertidae</taxon>
        <taxon>Podarcis</taxon>
    </lineage>
</organism>
<proteinExistence type="predicted"/>